<comment type="caution">
    <text evidence="3">The sequence shown here is derived from an EMBL/GenBank/DDBJ whole genome shotgun (WGS) entry which is preliminary data.</text>
</comment>
<sequence length="512" mass="55999">MDFYPMELDPSINATDPNPCGPEGFSVIINTQEDVDLIADCAIIKNDVIIYTNQTLSFSNLVTVEGSLTIAGTTEEEYNIYERQLEGNNQVLRGISFPRLETLDLPSLSTVKDMQLKTPNLTTWTGTKTLQSVEGLFLRQHKVSNLEFRSLTNISTIEATFDNPATVYLNGTMIDGVYGPSVRLTSFSHVSVTSDLQKTDNATFYFTGLENITLNAQIVGSLIVSNSPKKMVTLNVPYLTHVSNASNIITYGTSMEMDRQTGRISIMDNEGLHQLSFPSLISVDEDLRVLNNPFLTSFGDGFPVLESVGKDFEVKGNLTSFHLPNPVVVGMYTTIDSSNESFNCTQAMGSFPNGTIVSCSPFNYDTSKEHKPALSYSAKIGLGVGLAVFVVLFIGLGCGFCLWRSHRHPDQSGRAAPISSKLLRLWAKESFQKKPPGYPLQDLNRRDGDEPLPSYQPRVSSEQRGLGGGRRSGSERAVSPVSALSVTPPNHTQADLASQQQAPSTLPPGYRP</sequence>
<dbReference type="AlphaFoldDB" id="A0A8H7TE48"/>
<evidence type="ECO:0000313" key="3">
    <source>
        <dbReference type="EMBL" id="KAG4418134.1"/>
    </source>
</evidence>
<keyword evidence="2" id="KW-1133">Transmembrane helix</keyword>
<evidence type="ECO:0000256" key="2">
    <source>
        <dbReference type="SAM" id="Phobius"/>
    </source>
</evidence>
<evidence type="ECO:0008006" key="5">
    <source>
        <dbReference type="Google" id="ProtNLM"/>
    </source>
</evidence>
<keyword evidence="2" id="KW-0812">Transmembrane</keyword>
<feature type="compositionally biased region" description="Polar residues" evidence="1">
    <location>
        <begin position="482"/>
        <end position="504"/>
    </location>
</feature>
<dbReference type="EMBL" id="JAFJYH010000136">
    <property type="protein sequence ID" value="KAG4418134.1"/>
    <property type="molecule type" value="Genomic_DNA"/>
</dbReference>
<organism evidence="3 4">
    <name type="scientific">Cadophora malorum</name>
    <dbReference type="NCBI Taxonomy" id="108018"/>
    <lineage>
        <taxon>Eukaryota</taxon>
        <taxon>Fungi</taxon>
        <taxon>Dikarya</taxon>
        <taxon>Ascomycota</taxon>
        <taxon>Pezizomycotina</taxon>
        <taxon>Leotiomycetes</taxon>
        <taxon>Helotiales</taxon>
        <taxon>Ploettnerulaceae</taxon>
        <taxon>Cadophora</taxon>
    </lineage>
</organism>
<evidence type="ECO:0000256" key="1">
    <source>
        <dbReference type="SAM" id="MobiDB-lite"/>
    </source>
</evidence>
<dbReference type="SUPFAM" id="SSF52058">
    <property type="entry name" value="L domain-like"/>
    <property type="match status" value="2"/>
</dbReference>
<evidence type="ECO:0000313" key="4">
    <source>
        <dbReference type="Proteomes" id="UP000664132"/>
    </source>
</evidence>
<feature type="transmembrane region" description="Helical" evidence="2">
    <location>
        <begin position="380"/>
        <end position="403"/>
    </location>
</feature>
<accession>A0A8H7TE48</accession>
<protein>
    <recommendedName>
        <fullName evidence="5">Receptor L-domain domain-containing protein</fullName>
    </recommendedName>
</protein>
<name>A0A8H7TE48_9HELO</name>
<reference evidence="3" key="1">
    <citation type="submission" date="2021-02" db="EMBL/GenBank/DDBJ databases">
        <title>Genome sequence Cadophora malorum strain M34.</title>
        <authorList>
            <person name="Stefanovic E."/>
            <person name="Vu D."/>
            <person name="Scully C."/>
            <person name="Dijksterhuis J."/>
            <person name="Roader J."/>
            <person name="Houbraken J."/>
        </authorList>
    </citation>
    <scope>NUCLEOTIDE SEQUENCE</scope>
    <source>
        <strain evidence="3">M34</strain>
    </source>
</reference>
<feature type="region of interest" description="Disordered" evidence="1">
    <location>
        <begin position="435"/>
        <end position="512"/>
    </location>
</feature>
<proteinExistence type="predicted"/>
<keyword evidence="2" id="KW-0472">Membrane</keyword>
<dbReference type="OrthoDB" id="536881at2759"/>
<dbReference type="Proteomes" id="UP000664132">
    <property type="component" value="Unassembled WGS sequence"/>
</dbReference>
<gene>
    <name evidence="3" type="ORF">IFR04_008727</name>
</gene>
<keyword evidence="4" id="KW-1185">Reference proteome</keyword>